<evidence type="ECO:0000313" key="6">
    <source>
        <dbReference type="Proteomes" id="UP000245207"/>
    </source>
</evidence>
<keyword evidence="2" id="KW-0446">Lipid-binding</keyword>
<evidence type="ECO:0000313" key="5">
    <source>
        <dbReference type="EMBL" id="PWA39570.1"/>
    </source>
</evidence>
<proteinExistence type="predicted"/>
<keyword evidence="3" id="KW-0732">Signal</keyword>
<feature type="chain" id="PRO_5015558464" description="Bifunctional inhibitor/plant lipid transfer protein/seed storage helical domain-containing protein" evidence="3">
    <location>
        <begin position="28"/>
        <end position="106"/>
    </location>
</feature>
<accession>A0A2U1KS41</accession>
<dbReference type="InterPro" id="IPR036312">
    <property type="entry name" value="Bifun_inhib/LTP/seed_sf"/>
</dbReference>
<evidence type="ECO:0000259" key="4">
    <source>
        <dbReference type="Pfam" id="PF00234"/>
    </source>
</evidence>
<keyword evidence="6" id="KW-1185">Reference proteome</keyword>
<dbReference type="EMBL" id="PKPP01014512">
    <property type="protein sequence ID" value="PWA39570.1"/>
    <property type="molecule type" value="Genomic_DNA"/>
</dbReference>
<feature type="signal peptide" evidence="3">
    <location>
        <begin position="1"/>
        <end position="27"/>
    </location>
</feature>
<evidence type="ECO:0000256" key="2">
    <source>
        <dbReference type="ARBA" id="ARBA00023121"/>
    </source>
</evidence>
<dbReference type="GO" id="GO:0008289">
    <property type="term" value="F:lipid binding"/>
    <property type="evidence" value="ECO:0007669"/>
    <property type="project" value="UniProtKB-KW"/>
</dbReference>
<dbReference type="AlphaFoldDB" id="A0A2U1KS41"/>
<feature type="domain" description="Bifunctional inhibitor/plant lipid transfer protein/seed storage helical" evidence="4">
    <location>
        <begin position="40"/>
        <end position="101"/>
    </location>
</feature>
<gene>
    <name evidence="5" type="ORF">CTI12_AA570750</name>
</gene>
<organism evidence="5 6">
    <name type="scientific">Artemisia annua</name>
    <name type="common">Sweet wormwood</name>
    <dbReference type="NCBI Taxonomy" id="35608"/>
    <lineage>
        <taxon>Eukaryota</taxon>
        <taxon>Viridiplantae</taxon>
        <taxon>Streptophyta</taxon>
        <taxon>Embryophyta</taxon>
        <taxon>Tracheophyta</taxon>
        <taxon>Spermatophyta</taxon>
        <taxon>Magnoliopsida</taxon>
        <taxon>eudicotyledons</taxon>
        <taxon>Gunneridae</taxon>
        <taxon>Pentapetalae</taxon>
        <taxon>asterids</taxon>
        <taxon>campanulids</taxon>
        <taxon>Asterales</taxon>
        <taxon>Asteraceae</taxon>
        <taxon>Asteroideae</taxon>
        <taxon>Anthemideae</taxon>
        <taxon>Artemisiinae</taxon>
        <taxon>Artemisia</taxon>
    </lineage>
</organism>
<dbReference type="PANTHER" id="PTHR33214">
    <property type="entry name" value="BIFUNCTIONAL INHIBITOR/LIPID-TRANSFER PROTEIN/SEED STORAGE 2S ALBUMIN SUPERFAMILY PROTEIN"/>
    <property type="match status" value="1"/>
</dbReference>
<dbReference type="GO" id="GO:0006869">
    <property type="term" value="P:lipid transport"/>
    <property type="evidence" value="ECO:0007669"/>
    <property type="project" value="InterPro"/>
</dbReference>
<dbReference type="Proteomes" id="UP000245207">
    <property type="component" value="Unassembled WGS sequence"/>
</dbReference>
<dbReference type="Gene3D" id="1.10.110.10">
    <property type="entry name" value="Plant lipid-transfer and hydrophobic proteins"/>
    <property type="match status" value="1"/>
</dbReference>
<protein>
    <recommendedName>
        <fullName evidence="4">Bifunctional inhibitor/plant lipid transfer protein/seed storage helical domain-containing protein</fullName>
    </recommendedName>
</protein>
<evidence type="ECO:0000256" key="1">
    <source>
        <dbReference type="ARBA" id="ARBA00022448"/>
    </source>
</evidence>
<dbReference type="SUPFAM" id="SSF47699">
    <property type="entry name" value="Bifunctional inhibitor/lipid-transfer protein/seed storage 2S albumin"/>
    <property type="match status" value="1"/>
</dbReference>
<dbReference type="PANTHER" id="PTHR33214:SF85">
    <property type="entry name" value="BIFUNCTIONAL INHIBITOR_PLANT LIPID TRANSFER PROTEIN_SEED STORAGE HELICAL DOMAIN-CONTAINING PROTEIN"/>
    <property type="match status" value="1"/>
</dbReference>
<evidence type="ECO:0000256" key="3">
    <source>
        <dbReference type="SAM" id="SignalP"/>
    </source>
</evidence>
<dbReference type="InterPro" id="IPR033872">
    <property type="entry name" value="nsLTP2"/>
</dbReference>
<comment type="caution">
    <text evidence="5">The sequence shown here is derived from an EMBL/GenBank/DDBJ whole genome shotgun (WGS) entry which is preliminary data.</text>
</comment>
<keyword evidence="1" id="KW-0813">Transport</keyword>
<name>A0A2U1KS41_ARTAN</name>
<sequence>MENSVFTVLSVMMLLLLGTRHLQRVEALQLPTISWCDPVELSWCLQAIVSTIPPTAKCCKKLKGQESCLCTEMGDPTFGGYIKLPGFKNVCSTCNVTFPDCLQFSD</sequence>
<dbReference type="OrthoDB" id="665742at2759"/>
<dbReference type="InterPro" id="IPR016140">
    <property type="entry name" value="Bifunc_inhib/LTP/seed_store"/>
</dbReference>
<dbReference type="STRING" id="35608.A0A2U1KS41"/>
<reference evidence="5 6" key="1">
    <citation type="journal article" date="2018" name="Mol. Plant">
        <title>The genome of Artemisia annua provides insight into the evolution of Asteraceae family and artemisinin biosynthesis.</title>
        <authorList>
            <person name="Shen Q."/>
            <person name="Zhang L."/>
            <person name="Liao Z."/>
            <person name="Wang S."/>
            <person name="Yan T."/>
            <person name="Shi P."/>
            <person name="Liu M."/>
            <person name="Fu X."/>
            <person name="Pan Q."/>
            <person name="Wang Y."/>
            <person name="Lv Z."/>
            <person name="Lu X."/>
            <person name="Zhang F."/>
            <person name="Jiang W."/>
            <person name="Ma Y."/>
            <person name="Chen M."/>
            <person name="Hao X."/>
            <person name="Li L."/>
            <person name="Tang Y."/>
            <person name="Lv G."/>
            <person name="Zhou Y."/>
            <person name="Sun X."/>
            <person name="Brodelius P.E."/>
            <person name="Rose J.K.C."/>
            <person name="Tang K."/>
        </authorList>
    </citation>
    <scope>NUCLEOTIDE SEQUENCE [LARGE SCALE GENOMIC DNA]</scope>
    <source>
        <strain evidence="6">cv. Huhao1</strain>
        <tissue evidence="5">Leaf</tissue>
    </source>
</reference>
<dbReference type="Pfam" id="PF00234">
    <property type="entry name" value="Tryp_alpha_amyl"/>
    <property type="match status" value="1"/>
</dbReference>